<evidence type="ECO:0000313" key="4">
    <source>
        <dbReference type="Proteomes" id="UP000255066"/>
    </source>
</evidence>
<keyword evidence="3" id="KW-1185">Reference proteome</keyword>
<dbReference type="Proteomes" id="UP000255066">
    <property type="component" value="Unassembled WGS sequence"/>
</dbReference>
<reference evidence="2 4" key="2">
    <citation type="submission" date="2018-06" db="EMBL/GenBank/DDBJ databases">
        <authorList>
            <consortium name="Pathogen Informatics"/>
            <person name="Doyle S."/>
        </authorList>
    </citation>
    <scope>NUCLEOTIDE SEQUENCE [LARGE SCALE GENOMIC DNA]</scope>
    <source>
        <strain evidence="2 4">NCTC12437</strain>
    </source>
</reference>
<dbReference type="RefSeq" id="WP_058524008.1">
    <property type="nucleotide sequence ID" value="NZ_CAAAHV010000059.1"/>
</dbReference>
<reference evidence="1 3" key="1">
    <citation type="submission" date="2015-11" db="EMBL/GenBank/DDBJ databases">
        <title>Genomic analysis of 38 Legionella species identifies large and diverse effector repertoires.</title>
        <authorList>
            <person name="Burstein D."/>
            <person name="Amaro F."/>
            <person name="Zusman T."/>
            <person name="Lifshitz Z."/>
            <person name="Cohen O."/>
            <person name="Gilbert J.A."/>
            <person name="Pupko T."/>
            <person name="Shuman H.A."/>
            <person name="Segal G."/>
        </authorList>
    </citation>
    <scope>NUCLEOTIDE SEQUENCE [LARGE SCALE GENOMIC DNA]</scope>
    <source>
        <strain evidence="1 3">CDC#1407-AL-14</strain>
    </source>
</reference>
<dbReference type="AlphaFoldDB" id="A0A378ICM8"/>
<gene>
    <name evidence="1" type="ORF">Lbir_1989</name>
    <name evidence="2" type="ORF">NCTC12437_02106</name>
</gene>
<proteinExistence type="predicted"/>
<sequence length="75" mass="8391">MPKKTYSISELQQYNTIETCLNSPPDIPKEIQVAPEAHISRIFSERKISCAPFFSNHCLPKKPDDSDAPTAVLVC</sequence>
<evidence type="ECO:0000313" key="1">
    <source>
        <dbReference type="EMBL" id="KTC69510.1"/>
    </source>
</evidence>
<dbReference type="EMBL" id="LNXT01000039">
    <property type="protein sequence ID" value="KTC69510.1"/>
    <property type="molecule type" value="Genomic_DNA"/>
</dbReference>
<evidence type="ECO:0000313" key="2">
    <source>
        <dbReference type="EMBL" id="STX32321.1"/>
    </source>
</evidence>
<protein>
    <submittedName>
        <fullName evidence="2">Uncharacterized protein</fullName>
    </submittedName>
</protein>
<evidence type="ECO:0000313" key="3">
    <source>
        <dbReference type="Proteomes" id="UP000054735"/>
    </source>
</evidence>
<dbReference type="STRING" id="28083.Lbir_1989"/>
<dbReference type="EMBL" id="UGNW01000001">
    <property type="protein sequence ID" value="STX32321.1"/>
    <property type="molecule type" value="Genomic_DNA"/>
</dbReference>
<organism evidence="2 4">
    <name type="scientific">Legionella birminghamensis</name>
    <dbReference type="NCBI Taxonomy" id="28083"/>
    <lineage>
        <taxon>Bacteria</taxon>
        <taxon>Pseudomonadati</taxon>
        <taxon>Pseudomonadota</taxon>
        <taxon>Gammaproteobacteria</taxon>
        <taxon>Legionellales</taxon>
        <taxon>Legionellaceae</taxon>
        <taxon>Legionella</taxon>
    </lineage>
</organism>
<dbReference type="OrthoDB" id="5640411at2"/>
<dbReference type="Proteomes" id="UP000054735">
    <property type="component" value="Unassembled WGS sequence"/>
</dbReference>
<accession>A0A378ICM8</accession>
<name>A0A378ICM8_9GAMM</name>